<evidence type="ECO:0000256" key="1">
    <source>
        <dbReference type="SAM" id="MobiDB-lite"/>
    </source>
</evidence>
<accession>A0A081CNE8</accession>
<protein>
    <submittedName>
        <fullName evidence="2">Uncharacterized protein</fullName>
    </submittedName>
</protein>
<keyword evidence="3" id="KW-1185">Reference proteome</keyword>
<evidence type="ECO:0000313" key="3">
    <source>
        <dbReference type="Proteomes" id="UP000053758"/>
    </source>
</evidence>
<dbReference type="RefSeq" id="XP_014653597.1">
    <property type="nucleotide sequence ID" value="XM_014798111.1"/>
</dbReference>
<feature type="compositionally biased region" description="Low complexity" evidence="1">
    <location>
        <begin position="28"/>
        <end position="43"/>
    </location>
</feature>
<feature type="region of interest" description="Disordered" evidence="1">
    <location>
        <begin position="1"/>
        <end position="46"/>
    </location>
</feature>
<sequence length="150" mass="16172">MSPSSSHTAAQHRLPAYSEANGFPPPAIASSSQSASSAPPSDSFFDIAPRSDSTSFQVGYLGLRGFQAWLKGDVLVKLDTETKNRGRYTRCLVRLQAKERAIGFYSSTSDAAQDPQSDEVELFSHTLVLWDAEKEPTSSSAAIPTLPSTM</sequence>
<organism evidence="2">
    <name type="scientific">Pseudozyma antarctica</name>
    <name type="common">Yeast</name>
    <name type="synonym">Candida antarctica</name>
    <dbReference type="NCBI Taxonomy" id="84753"/>
    <lineage>
        <taxon>Eukaryota</taxon>
        <taxon>Fungi</taxon>
        <taxon>Dikarya</taxon>
        <taxon>Basidiomycota</taxon>
        <taxon>Ustilaginomycotina</taxon>
        <taxon>Ustilaginomycetes</taxon>
        <taxon>Ustilaginales</taxon>
        <taxon>Ustilaginaceae</taxon>
        <taxon>Moesziomyces</taxon>
    </lineage>
</organism>
<dbReference type="EMBL" id="DF830117">
    <property type="protein sequence ID" value="GAK68194.1"/>
    <property type="molecule type" value="Genomic_DNA"/>
</dbReference>
<reference evidence="2" key="1">
    <citation type="submission" date="2014-07" db="EMBL/GenBank/DDBJ databases">
        <title>Draft genome sequence of the yeast Pseudozyma antarctica JCM 10317 known as a producer of lipase B which used in a wide range of industrial applications.</title>
        <authorList>
            <person name="Morita T."/>
            <person name="Saika A."/>
            <person name="Koike H."/>
        </authorList>
    </citation>
    <scope>NUCLEOTIDE SEQUENCE</scope>
    <source>
        <strain evidence="2">JCM 10317</strain>
    </source>
</reference>
<name>A0A081CNE8_PSEA2</name>
<dbReference type="AlphaFoldDB" id="A0A081CNE8"/>
<dbReference type="HOGENOM" id="CLU_1744859_0_0_1"/>
<evidence type="ECO:0000313" key="2">
    <source>
        <dbReference type="EMBL" id="GAK68194.1"/>
    </source>
</evidence>
<dbReference type="GeneID" id="26307243"/>
<gene>
    <name evidence="2" type="ORF">PAN0_050d6430</name>
</gene>
<feature type="non-terminal residue" evidence="2">
    <location>
        <position position="150"/>
    </location>
</feature>
<proteinExistence type="predicted"/>
<dbReference type="Proteomes" id="UP000053758">
    <property type="component" value="Unassembled WGS sequence"/>
</dbReference>